<dbReference type="EMBL" id="BMMS01000004">
    <property type="protein sequence ID" value="GGO83151.1"/>
    <property type="molecule type" value="Genomic_DNA"/>
</dbReference>
<proteinExistence type="predicted"/>
<accession>A0A917ZHM3</accession>
<keyword evidence="1" id="KW-0472">Membrane</keyword>
<keyword evidence="1" id="KW-1133">Transmembrane helix</keyword>
<protein>
    <submittedName>
        <fullName evidence="2">Uncharacterized protein</fullName>
    </submittedName>
</protein>
<keyword evidence="3" id="KW-1185">Reference proteome</keyword>
<feature type="transmembrane region" description="Helical" evidence="1">
    <location>
        <begin position="85"/>
        <end position="106"/>
    </location>
</feature>
<evidence type="ECO:0000313" key="2">
    <source>
        <dbReference type="EMBL" id="GGO83151.1"/>
    </source>
</evidence>
<dbReference type="AlphaFoldDB" id="A0A917ZHM3"/>
<keyword evidence="1" id="KW-0812">Transmembrane</keyword>
<evidence type="ECO:0000313" key="3">
    <source>
        <dbReference type="Proteomes" id="UP000641932"/>
    </source>
</evidence>
<feature type="transmembrane region" description="Helical" evidence="1">
    <location>
        <begin position="48"/>
        <end position="73"/>
    </location>
</feature>
<organism evidence="2 3">
    <name type="scientific">Wenjunlia tyrosinilytica</name>
    <dbReference type="NCBI Taxonomy" id="1544741"/>
    <lineage>
        <taxon>Bacteria</taxon>
        <taxon>Bacillati</taxon>
        <taxon>Actinomycetota</taxon>
        <taxon>Actinomycetes</taxon>
        <taxon>Kitasatosporales</taxon>
        <taxon>Streptomycetaceae</taxon>
        <taxon>Wenjunlia</taxon>
    </lineage>
</organism>
<evidence type="ECO:0000256" key="1">
    <source>
        <dbReference type="SAM" id="Phobius"/>
    </source>
</evidence>
<comment type="caution">
    <text evidence="2">The sequence shown here is derived from an EMBL/GenBank/DDBJ whole genome shotgun (WGS) entry which is preliminary data.</text>
</comment>
<sequence>MGAVRKAVLISAAVLLLLEAVAIAAVNWVMGIVVDHQNMSLGGADPDLMSLGTWIAGGVFGLFLVAICVRLFLAAFRERALGRLGRALVITGIFVNAVVGMIAVGIIGWEVFAFAMVELGLLVLSLMVAGEDEAPVEPLDSSAPPGPAADAAA</sequence>
<gene>
    <name evidence="2" type="ORF">GCM10012280_11430</name>
</gene>
<name>A0A917ZHM3_9ACTN</name>
<reference evidence="2" key="1">
    <citation type="journal article" date="2014" name="Int. J. Syst. Evol. Microbiol.">
        <title>Complete genome sequence of Corynebacterium casei LMG S-19264T (=DSM 44701T), isolated from a smear-ripened cheese.</title>
        <authorList>
            <consortium name="US DOE Joint Genome Institute (JGI-PGF)"/>
            <person name="Walter F."/>
            <person name="Albersmeier A."/>
            <person name="Kalinowski J."/>
            <person name="Ruckert C."/>
        </authorList>
    </citation>
    <scope>NUCLEOTIDE SEQUENCE</scope>
    <source>
        <strain evidence="2">CGMCC 4.7201</strain>
    </source>
</reference>
<reference evidence="2" key="2">
    <citation type="submission" date="2020-09" db="EMBL/GenBank/DDBJ databases">
        <authorList>
            <person name="Sun Q."/>
            <person name="Zhou Y."/>
        </authorList>
    </citation>
    <scope>NUCLEOTIDE SEQUENCE</scope>
    <source>
        <strain evidence="2">CGMCC 4.7201</strain>
    </source>
</reference>
<dbReference type="Proteomes" id="UP000641932">
    <property type="component" value="Unassembled WGS sequence"/>
</dbReference>